<evidence type="ECO:0000256" key="17">
    <source>
        <dbReference type="PIRNR" id="PIRNR000732"/>
    </source>
</evidence>
<comment type="subcellular location">
    <subcellularLocation>
        <location evidence="4 17">Cytoplasm</location>
    </subcellularLocation>
</comment>
<comment type="function">
    <text evidence="3 17">General (non sugar-specific) component of the phosphoenolpyruvate-dependent sugar phosphotransferase system (sugar PTS). This major carbohydrate active-transport system catalyzes the phosphorylation of incoming sugar substrates concomitantly with their translocation across the cell membrane. Enzyme I transfers the phosphoryl group from phosphoenolpyruvate (PEP) to the phosphoryl carrier protein (HPr).</text>
</comment>
<feature type="active site" description="Proton donor" evidence="18">
    <location>
        <position position="540"/>
    </location>
</feature>
<dbReference type="Pfam" id="PF05524">
    <property type="entry name" value="PEP-utilisers_N"/>
    <property type="match status" value="1"/>
</dbReference>
<feature type="binding site" evidence="19">
    <location>
        <position position="503"/>
    </location>
    <ligand>
        <name>phosphoenolpyruvate</name>
        <dbReference type="ChEBI" id="CHEBI:58702"/>
    </ligand>
</feature>
<organism evidence="24 25">
    <name type="scientific">Endobacter medicaginis</name>
    <dbReference type="NCBI Taxonomy" id="1181271"/>
    <lineage>
        <taxon>Bacteria</taxon>
        <taxon>Pseudomonadati</taxon>
        <taxon>Pseudomonadota</taxon>
        <taxon>Alphaproteobacteria</taxon>
        <taxon>Acetobacterales</taxon>
        <taxon>Acetobacteraceae</taxon>
        <taxon>Endobacter</taxon>
    </lineage>
</organism>
<name>A0A839V1Y9_9PROT</name>
<evidence type="ECO:0000259" key="22">
    <source>
        <dbReference type="Pfam" id="PF02896"/>
    </source>
</evidence>
<dbReference type="InterPro" id="IPR040442">
    <property type="entry name" value="Pyrv_kinase-like_dom_sf"/>
</dbReference>
<dbReference type="RefSeq" id="WP_183275400.1">
    <property type="nucleotide sequence ID" value="NZ_JACHXV010000013.1"/>
</dbReference>
<dbReference type="GO" id="GO:0008965">
    <property type="term" value="F:phosphoenolpyruvate-protein phosphotransferase activity"/>
    <property type="evidence" value="ECO:0007669"/>
    <property type="project" value="UniProtKB-EC"/>
</dbReference>
<feature type="binding site" evidence="20">
    <location>
        <position position="493"/>
    </location>
    <ligand>
        <name>Mg(2+)</name>
        <dbReference type="ChEBI" id="CHEBI:18420"/>
    </ligand>
</feature>
<evidence type="ECO:0000259" key="21">
    <source>
        <dbReference type="Pfam" id="PF00391"/>
    </source>
</evidence>
<dbReference type="SUPFAM" id="SSF51621">
    <property type="entry name" value="Phosphoenolpyruvate/pyruvate domain"/>
    <property type="match status" value="1"/>
</dbReference>
<dbReference type="EC" id="2.7.3.9" evidence="6 17"/>
<dbReference type="PANTHER" id="PTHR46244:SF3">
    <property type="entry name" value="PHOSPHOENOLPYRUVATE-PROTEIN PHOSPHOTRANSFERASE"/>
    <property type="match status" value="1"/>
</dbReference>
<comment type="similarity">
    <text evidence="5 17">Belongs to the PEP-utilizing enzyme family.</text>
</comment>
<keyword evidence="15 17" id="KW-0460">Magnesium</keyword>
<feature type="active site" description="Tele-phosphohistidine intermediate" evidence="18">
    <location>
        <position position="217"/>
    </location>
</feature>
<reference evidence="24 25" key="1">
    <citation type="submission" date="2020-08" db="EMBL/GenBank/DDBJ databases">
        <title>Genomic Encyclopedia of Type Strains, Phase III (KMG-III): the genomes of soil and plant-associated and newly described type strains.</title>
        <authorList>
            <person name="Whitman W."/>
        </authorList>
    </citation>
    <scope>NUCLEOTIDE SEQUENCE [LARGE SCALE GENOMIC DNA]</scope>
    <source>
        <strain evidence="24 25">CECT 8088</strain>
    </source>
</reference>
<keyword evidence="11 17" id="KW-0808">Transferase</keyword>
<comment type="catalytic activity">
    <reaction evidence="1 17">
        <text>L-histidyl-[protein] + phosphoenolpyruvate = N(pros)-phospho-L-histidyl-[protein] + pyruvate</text>
        <dbReference type="Rhea" id="RHEA:23880"/>
        <dbReference type="Rhea" id="RHEA-COMP:9745"/>
        <dbReference type="Rhea" id="RHEA-COMP:9746"/>
        <dbReference type="ChEBI" id="CHEBI:15361"/>
        <dbReference type="ChEBI" id="CHEBI:29979"/>
        <dbReference type="ChEBI" id="CHEBI:58702"/>
        <dbReference type="ChEBI" id="CHEBI:64837"/>
        <dbReference type="EC" id="2.7.3.9"/>
    </reaction>
</comment>
<dbReference type="InterPro" id="IPR015813">
    <property type="entry name" value="Pyrv/PenolPyrv_kinase-like_dom"/>
</dbReference>
<dbReference type="Gene3D" id="3.20.20.60">
    <property type="entry name" value="Phosphoenolpyruvate-binding domains"/>
    <property type="match status" value="1"/>
</dbReference>
<dbReference type="GO" id="GO:0016301">
    <property type="term" value="F:kinase activity"/>
    <property type="evidence" value="ECO:0007669"/>
    <property type="project" value="UniProtKB-KW"/>
</dbReference>
<evidence type="ECO:0000256" key="9">
    <source>
        <dbReference type="ARBA" id="ARBA00022490"/>
    </source>
</evidence>
<gene>
    <name evidence="24" type="ORF">FHR90_002742</name>
</gene>
<evidence type="ECO:0000313" key="24">
    <source>
        <dbReference type="EMBL" id="MBB3174895.1"/>
    </source>
</evidence>
<keyword evidence="8 17" id="KW-0813">Transport</keyword>
<dbReference type="GO" id="GO:0009401">
    <property type="term" value="P:phosphoenolpyruvate-dependent sugar phosphotransferase system"/>
    <property type="evidence" value="ECO:0007669"/>
    <property type="project" value="UniProtKB-KW"/>
</dbReference>
<evidence type="ECO:0000256" key="20">
    <source>
        <dbReference type="PIRSR" id="PIRSR000732-3"/>
    </source>
</evidence>
<evidence type="ECO:0000259" key="23">
    <source>
        <dbReference type="Pfam" id="PF05524"/>
    </source>
</evidence>
<dbReference type="Pfam" id="PF02896">
    <property type="entry name" value="PEP-utilizers_C"/>
    <property type="match status" value="1"/>
</dbReference>
<evidence type="ECO:0000313" key="25">
    <source>
        <dbReference type="Proteomes" id="UP000557688"/>
    </source>
</evidence>
<feature type="domain" description="PEP-utilising enzyme mobile" evidence="21">
    <location>
        <begin position="180"/>
        <end position="256"/>
    </location>
</feature>
<dbReference type="PANTHER" id="PTHR46244">
    <property type="entry name" value="PHOSPHOENOLPYRUVATE-PROTEIN PHOSPHOTRANSFERASE"/>
    <property type="match status" value="1"/>
</dbReference>
<evidence type="ECO:0000256" key="8">
    <source>
        <dbReference type="ARBA" id="ARBA00022448"/>
    </source>
</evidence>
<dbReference type="NCBIfam" id="TIGR01417">
    <property type="entry name" value="PTS_I_fam"/>
    <property type="match status" value="1"/>
</dbReference>
<evidence type="ECO:0000256" key="5">
    <source>
        <dbReference type="ARBA" id="ARBA00007837"/>
    </source>
</evidence>
<evidence type="ECO:0000256" key="10">
    <source>
        <dbReference type="ARBA" id="ARBA00022597"/>
    </source>
</evidence>
<evidence type="ECO:0000256" key="12">
    <source>
        <dbReference type="ARBA" id="ARBA00022683"/>
    </source>
</evidence>
<dbReference type="Proteomes" id="UP000557688">
    <property type="component" value="Unassembled WGS sequence"/>
</dbReference>
<dbReference type="EMBL" id="JACHXV010000013">
    <property type="protein sequence ID" value="MBB3174895.1"/>
    <property type="molecule type" value="Genomic_DNA"/>
</dbReference>
<evidence type="ECO:0000256" key="4">
    <source>
        <dbReference type="ARBA" id="ARBA00004496"/>
    </source>
</evidence>
<evidence type="ECO:0000256" key="2">
    <source>
        <dbReference type="ARBA" id="ARBA00001946"/>
    </source>
</evidence>
<comment type="caution">
    <text evidence="24">The sequence shown here is derived from an EMBL/GenBank/DDBJ whole genome shotgun (WGS) entry which is preliminary data.</text>
</comment>
<keyword evidence="13 17" id="KW-0479">Metal-binding</keyword>
<dbReference type="PIRSF" id="PIRSF000732">
    <property type="entry name" value="PTS_enzyme_I"/>
    <property type="match status" value="1"/>
</dbReference>
<evidence type="ECO:0000256" key="13">
    <source>
        <dbReference type="ARBA" id="ARBA00022723"/>
    </source>
</evidence>
<feature type="binding site" evidence="19">
    <location>
        <position position="327"/>
    </location>
    <ligand>
        <name>phosphoenolpyruvate</name>
        <dbReference type="ChEBI" id="CHEBI:58702"/>
    </ligand>
</feature>
<evidence type="ECO:0000256" key="18">
    <source>
        <dbReference type="PIRSR" id="PIRSR000732-1"/>
    </source>
</evidence>
<evidence type="ECO:0000256" key="19">
    <source>
        <dbReference type="PIRSR" id="PIRSR000732-2"/>
    </source>
</evidence>
<evidence type="ECO:0000256" key="6">
    <source>
        <dbReference type="ARBA" id="ARBA00012232"/>
    </source>
</evidence>
<dbReference type="PRINTS" id="PR01736">
    <property type="entry name" value="PHPHTRNFRASE"/>
</dbReference>
<keyword evidence="25" id="KW-1185">Reference proteome</keyword>
<dbReference type="Gene3D" id="1.10.274.10">
    <property type="entry name" value="PtsI, HPr-binding domain"/>
    <property type="match status" value="1"/>
</dbReference>
<evidence type="ECO:0000256" key="15">
    <source>
        <dbReference type="ARBA" id="ARBA00022842"/>
    </source>
</evidence>
<feature type="binding site" evidence="19">
    <location>
        <position position="363"/>
    </location>
    <ligand>
        <name>phosphoenolpyruvate</name>
        <dbReference type="ChEBI" id="CHEBI:58702"/>
    </ligand>
</feature>
<sequence>MTRSTRPKVVERAAERRFEATGIGPGIAIGPVVVRQNAPAPAILRERTGPAADEHARLAEAVSRSLRQLDKLRGRLLLLPEMAQAEIVPLIDAYRQMLGPSRLLRDTARRLEAEAISAEAAVSDAAEAIAAQLRAGIPADSAAGEGEAHEGARLAAEVAEIARRLIRNLAAQPFAGYSAFPPGTVLVAEQLRPADAALIDPSRVSGVVTEDGGATDHTAIMLRALGIPAVMGAAGVCAAASLAPANAPIIVDGGSGIVVVAPDAATLETARIGVAAYARERQKLARLRRLKAVTASGEPVELQANLELPAELPLIAQSGAAGIGLLRTEFLFINAETLPDEAAQFAVYREIVESMSGDPTTIRVLDWGGEKQSDALTQAGFLAGMGDLNPALGLRGLRLLLRAPELFEAQLAAILRASAHGPVRILLPMVTLVAEVQAAREILERVARRLRRRRVKLPSTLPPLGVMIETPAAALNADALALEADFLAIGTNDLAMYTLAVDRGAAEVADLYNSVHPAVLKLVARVASAALRLRRPVSLCGEIGGDPRLTPLLLGLGLRSLSTNASSVPLVKQAIRSAEIESCVRFARQVLDQTDPARVSALIAAFHARGV</sequence>
<feature type="domain" description="PEP-utilising enzyme C-terminal" evidence="22">
    <location>
        <begin position="282"/>
        <end position="579"/>
    </location>
</feature>
<keyword evidence="9 17" id="KW-0963">Cytoplasm</keyword>
<keyword evidence="14 17" id="KW-0418">Kinase</keyword>
<dbReference type="GO" id="GO:0005737">
    <property type="term" value="C:cytoplasm"/>
    <property type="evidence" value="ECO:0007669"/>
    <property type="project" value="UniProtKB-SubCell"/>
</dbReference>
<feature type="domain" description="Phosphotransferase system enzyme I N-terminal" evidence="23">
    <location>
        <begin position="21"/>
        <end position="135"/>
    </location>
</feature>
<comment type="cofactor">
    <cofactor evidence="2 17 20">
        <name>Mg(2+)</name>
        <dbReference type="ChEBI" id="CHEBI:18420"/>
    </cofactor>
</comment>
<evidence type="ECO:0000256" key="7">
    <source>
        <dbReference type="ARBA" id="ARBA00016544"/>
    </source>
</evidence>
<dbReference type="InterPro" id="IPR024692">
    <property type="entry name" value="PTS_EI"/>
</dbReference>
<protein>
    <recommendedName>
        <fullName evidence="7 17">Phosphoenolpyruvate-protein phosphotransferase</fullName>
        <ecNumber evidence="6 17">2.7.3.9</ecNumber>
    </recommendedName>
    <alternativeName>
        <fullName evidence="16 17">Phosphotransferase system, enzyme I</fullName>
    </alternativeName>
</protein>
<dbReference type="SUPFAM" id="SSF47831">
    <property type="entry name" value="Enzyme I of the PEP:sugar phosphotransferase system HPr-binding (sub)domain"/>
    <property type="match status" value="1"/>
</dbReference>
<dbReference type="InterPro" id="IPR008279">
    <property type="entry name" value="PEP-util_enz_mobile_dom"/>
</dbReference>
<evidence type="ECO:0000256" key="1">
    <source>
        <dbReference type="ARBA" id="ARBA00000683"/>
    </source>
</evidence>
<dbReference type="AlphaFoldDB" id="A0A839V1Y9"/>
<dbReference type="InterPro" id="IPR000121">
    <property type="entry name" value="PEP_util_C"/>
</dbReference>
<keyword evidence="12 17" id="KW-0598">Phosphotransferase system</keyword>
<dbReference type="Pfam" id="PF00391">
    <property type="entry name" value="PEP-utilizers"/>
    <property type="match status" value="1"/>
</dbReference>
<dbReference type="InterPro" id="IPR036618">
    <property type="entry name" value="PtsI_HPr-bd_sf"/>
</dbReference>
<feature type="binding site" evidence="19">
    <location>
        <begin position="492"/>
        <end position="493"/>
    </location>
    <ligand>
        <name>phosphoenolpyruvate</name>
        <dbReference type="ChEBI" id="CHEBI:58702"/>
    </ligand>
</feature>
<evidence type="ECO:0000256" key="16">
    <source>
        <dbReference type="ARBA" id="ARBA00033235"/>
    </source>
</evidence>
<evidence type="ECO:0000256" key="3">
    <source>
        <dbReference type="ARBA" id="ARBA00002728"/>
    </source>
</evidence>
<dbReference type="InterPro" id="IPR036637">
    <property type="entry name" value="Phosphohistidine_dom_sf"/>
</dbReference>
<evidence type="ECO:0000256" key="11">
    <source>
        <dbReference type="ARBA" id="ARBA00022679"/>
    </source>
</evidence>
<dbReference type="InterPro" id="IPR006318">
    <property type="entry name" value="PTS_EI-like"/>
</dbReference>
<dbReference type="InterPro" id="IPR050499">
    <property type="entry name" value="PEP-utilizing_PTS_enzyme"/>
</dbReference>
<accession>A0A839V1Y9</accession>
<evidence type="ECO:0000256" key="14">
    <source>
        <dbReference type="ARBA" id="ARBA00022777"/>
    </source>
</evidence>
<dbReference type="GO" id="GO:0046872">
    <property type="term" value="F:metal ion binding"/>
    <property type="evidence" value="ECO:0007669"/>
    <property type="project" value="UniProtKB-KW"/>
</dbReference>
<dbReference type="Gene3D" id="3.50.30.10">
    <property type="entry name" value="Phosphohistidine domain"/>
    <property type="match status" value="1"/>
</dbReference>
<proteinExistence type="inferred from homology"/>
<keyword evidence="10 17" id="KW-0762">Sugar transport</keyword>
<feature type="binding site" evidence="20">
    <location>
        <position position="469"/>
    </location>
    <ligand>
        <name>Mg(2+)</name>
        <dbReference type="ChEBI" id="CHEBI:18420"/>
    </ligand>
</feature>
<dbReference type="SUPFAM" id="SSF52009">
    <property type="entry name" value="Phosphohistidine domain"/>
    <property type="match status" value="1"/>
</dbReference>
<dbReference type="InterPro" id="IPR008731">
    <property type="entry name" value="PTS_EIN"/>
</dbReference>